<feature type="region of interest" description="Disordered" evidence="1">
    <location>
        <begin position="151"/>
        <end position="176"/>
    </location>
</feature>
<dbReference type="PANTHER" id="PTHR34693:SF1">
    <property type="entry name" value="PROTEIN PAR32"/>
    <property type="match status" value="1"/>
</dbReference>
<dbReference type="OrthoDB" id="4159136at2759"/>
<organism evidence="2 3">
    <name type="scientific">Cordyceps javanica</name>
    <dbReference type="NCBI Taxonomy" id="43265"/>
    <lineage>
        <taxon>Eukaryota</taxon>
        <taxon>Fungi</taxon>
        <taxon>Dikarya</taxon>
        <taxon>Ascomycota</taxon>
        <taxon>Pezizomycotina</taxon>
        <taxon>Sordariomycetes</taxon>
        <taxon>Hypocreomycetidae</taxon>
        <taxon>Hypocreales</taxon>
        <taxon>Cordycipitaceae</taxon>
        <taxon>Cordyceps</taxon>
    </lineage>
</organism>
<evidence type="ECO:0000313" key="3">
    <source>
        <dbReference type="Proteomes" id="UP000315783"/>
    </source>
</evidence>
<dbReference type="InterPro" id="IPR022024">
    <property type="entry name" value="DUF3602"/>
</dbReference>
<protein>
    <submittedName>
        <fullName evidence="2">Uncharacterized protein</fullName>
    </submittedName>
</protein>
<feature type="compositionally biased region" description="Basic residues" evidence="1">
    <location>
        <begin position="165"/>
        <end position="176"/>
    </location>
</feature>
<name>A0A545W8T1_9HYPO</name>
<comment type="caution">
    <text evidence="2">The sequence shown here is derived from an EMBL/GenBank/DDBJ whole genome shotgun (WGS) entry which is preliminary data.</text>
</comment>
<dbReference type="InterPro" id="IPR053203">
    <property type="entry name" value="Cisplatin_resist-associated"/>
</dbReference>
<dbReference type="Pfam" id="PF12223">
    <property type="entry name" value="DUF3602"/>
    <property type="match status" value="1"/>
</dbReference>
<feature type="compositionally biased region" description="Polar residues" evidence="1">
    <location>
        <begin position="21"/>
        <end position="52"/>
    </location>
</feature>
<dbReference type="Proteomes" id="UP000315783">
    <property type="component" value="Unassembled WGS sequence"/>
</dbReference>
<reference evidence="2 3" key="1">
    <citation type="journal article" date="2019" name="Appl. Microbiol. Biotechnol.">
        <title>Genome sequence of Isaria javanica and comparative genome analysis insights into family S53 peptidase evolution in fungal entomopathogens.</title>
        <authorList>
            <person name="Lin R."/>
            <person name="Zhang X."/>
            <person name="Xin B."/>
            <person name="Zou M."/>
            <person name="Gao Y."/>
            <person name="Qin F."/>
            <person name="Hu Q."/>
            <person name="Xie B."/>
            <person name="Cheng X."/>
        </authorList>
    </citation>
    <scope>NUCLEOTIDE SEQUENCE [LARGE SCALE GENOMIC DNA]</scope>
    <source>
        <strain evidence="2 3">IJ1G</strain>
    </source>
</reference>
<proteinExistence type="predicted"/>
<sequence>MTSETMVRVGRGGAGNYHSAPVNSAQSKNAVSLASGKNQTVNPATQPASAPTLTGRGGAGNVLSEPNAAAHAEGKIQLDLEAGRQVTATEAAAEVAAASSQQPLHEHQQHYGVLSGRGGAGNWRGGVVEALGDNSTQEAAQIAQVQKRAAAHVDGELRRPEPTHIRIRHSERRHNR</sequence>
<feature type="region of interest" description="Disordered" evidence="1">
    <location>
        <begin position="1"/>
        <end position="70"/>
    </location>
</feature>
<dbReference type="PANTHER" id="PTHR34693">
    <property type="entry name" value="PROTEIN PAR32"/>
    <property type="match status" value="1"/>
</dbReference>
<feature type="compositionally biased region" description="Basic and acidic residues" evidence="1">
    <location>
        <begin position="151"/>
        <end position="164"/>
    </location>
</feature>
<dbReference type="AlphaFoldDB" id="A0A545W8T1"/>
<evidence type="ECO:0000256" key="1">
    <source>
        <dbReference type="SAM" id="MobiDB-lite"/>
    </source>
</evidence>
<keyword evidence="3" id="KW-1185">Reference proteome</keyword>
<evidence type="ECO:0000313" key="2">
    <source>
        <dbReference type="EMBL" id="TQV99919.1"/>
    </source>
</evidence>
<dbReference type="EMBL" id="SPUK01000002">
    <property type="protein sequence ID" value="TQV99919.1"/>
    <property type="molecule type" value="Genomic_DNA"/>
</dbReference>
<accession>A0A545W8T1</accession>
<gene>
    <name evidence="2" type="ORF">IF1G_02134</name>
</gene>